<dbReference type="Proteomes" id="UP000738879">
    <property type="component" value="Unassembled WGS sequence"/>
</dbReference>
<sequence length="296" mass="32852">MNDMNKSAKRDVTSGAESYRAFLDKFVEYGGNPELIKGLAPKAQPTKSRLPHVSTESDALAFARAFRAAYVFGNPECKRFVSRDREAPECLIGGVAVMLTDYFPESDWTFEGLHTLVGMEEVWEPTSSLGLLVRQASKGVSYVPKNQVKPKDANRMLDEVTATRLLGFVPASWMTCMYSDLRRKSDGVKPAQHERPGGLRGFTAEEDAAVALYGRFLAEGREERFAAVEELDAALSLAIHPHRRRACDVSYSLLDTLIASGCRAVIDGGSGNKSMFMDSQRELKRCMDDLNEVPRR</sequence>
<reference evidence="1" key="1">
    <citation type="submission" date="2021-02" db="EMBL/GenBank/DDBJ databases">
        <title>Infant gut strain persistence is associated with maternal origin, phylogeny, and functional potential including surface adhesion and iron acquisition.</title>
        <authorList>
            <person name="Lou Y.C."/>
        </authorList>
    </citation>
    <scope>NUCLEOTIDE SEQUENCE</scope>
    <source>
        <strain evidence="1">L3_128_245G1_dasL3_128_245G1_concoct_49</strain>
    </source>
</reference>
<evidence type="ECO:0000313" key="1">
    <source>
        <dbReference type="EMBL" id="MBS5147285.1"/>
    </source>
</evidence>
<protein>
    <submittedName>
        <fullName evidence="1">Uncharacterized protein</fullName>
    </submittedName>
</protein>
<evidence type="ECO:0000313" key="2">
    <source>
        <dbReference type="Proteomes" id="UP000738879"/>
    </source>
</evidence>
<proteinExistence type="predicted"/>
<accession>A0A943BQW1</accession>
<dbReference type="AlphaFoldDB" id="A0A943BQW1"/>
<gene>
    <name evidence="1" type="ORF">KHY67_06245</name>
</gene>
<name>A0A943BQW1_9ACTN</name>
<organism evidence="1 2">
    <name type="scientific">Collinsella intestinalis</name>
    <dbReference type="NCBI Taxonomy" id="147207"/>
    <lineage>
        <taxon>Bacteria</taxon>
        <taxon>Bacillati</taxon>
        <taxon>Actinomycetota</taxon>
        <taxon>Coriobacteriia</taxon>
        <taxon>Coriobacteriales</taxon>
        <taxon>Coriobacteriaceae</taxon>
        <taxon>Collinsella</taxon>
    </lineage>
</organism>
<dbReference type="EMBL" id="JAGZJA010000008">
    <property type="protein sequence ID" value="MBS5147285.1"/>
    <property type="molecule type" value="Genomic_DNA"/>
</dbReference>
<comment type="caution">
    <text evidence="1">The sequence shown here is derived from an EMBL/GenBank/DDBJ whole genome shotgun (WGS) entry which is preliminary data.</text>
</comment>